<gene>
    <name evidence="3" type="ORF">ACFFUR_16695</name>
</gene>
<keyword evidence="1" id="KW-1133">Transmembrane helix</keyword>
<evidence type="ECO:0000259" key="2">
    <source>
        <dbReference type="Pfam" id="PF12146"/>
    </source>
</evidence>
<keyword evidence="1" id="KW-0812">Transmembrane</keyword>
<evidence type="ECO:0000256" key="1">
    <source>
        <dbReference type="SAM" id="Phobius"/>
    </source>
</evidence>
<protein>
    <submittedName>
        <fullName evidence="3">Alpha/beta hydrolase</fullName>
    </submittedName>
</protein>
<keyword evidence="4" id="KW-1185">Reference proteome</keyword>
<dbReference type="InterPro" id="IPR022742">
    <property type="entry name" value="Hydrolase_4"/>
</dbReference>
<evidence type="ECO:0000313" key="4">
    <source>
        <dbReference type="Proteomes" id="UP001589654"/>
    </source>
</evidence>
<evidence type="ECO:0000313" key="3">
    <source>
        <dbReference type="EMBL" id="MFB9213457.1"/>
    </source>
</evidence>
<feature type="domain" description="Serine aminopeptidase S33" evidence="2">
    <location>
        <begin position="74"/>
        <end position="177"/>
    </location>
</feature>
<feature type="transmembrane region" description="Helical" evidence="1">
    <location>
        <begin position="6"/>
        <end position="26"/>
    </location>
</feature>
<sequence>MLKVITYGLLVLLGFYLFLYLVIIMFQEKLLFFPTKLSKSYVYNFDEAFEEIFLVTNDGYKLNAVLFKSEISIGVVLFLHGNGGAINGWGKGAELYTKNGYDVLYLDYRGYGKSEGEINSEKQLINDAQIAYDYLKNHYDEYDIIISGTSLGSGIASKLASNNNPKKLILNSPFSSLVKLIQEKVIFVPRRIIKYKLETEKYLEKIDCPIIIFHGDNDRVVPVNHSLYLKEKFPKINLYVLKGFEHNNISQSDKFQIRMKEILE</sequence>
<comment type="caution">
    <text evidence="3">The sequence shown here is derived from an EMBL/GenBank/DDBJ whole genome shotgun (WGS) entry which is preliminary data.</text>
</comment>
<dbReference type="InterPro" id="IPR029058">
    <property type="entry name" value="AB_hydrolase_fold"/>
</dbReference>
<keyword evidence="1" id="KW-0472">Membrane</keyword>
<proteinExistence type="predicted"/>
<dbReference type="PANTHER" id="PTHR12277:SF81">
    <property type="entry name" value="PROTEIN ABHD13"/>
    <property type="match status" value="1"/>
</dbReference>
<dbReference type="SUPFAM" id="SSF53474">
    <property type="entry name" value="alpha/beta-Hydrolases"/>
    <property type="match status" value="1"/>
</dbReference>
<dbReference type="Pfam" id="PF12146">
    <property type="entry name" value="Hydrolase_4"/>
    <property type="match status" value="1"/>
</dbReference>
<reference evidence="3 4" key="1">
    <citation type="submission" date="2024-09" db="EMBL/GenBank/DDBJ databases">
        <authorList>
            <person name="Sun Q."/>
            <person name="Mori K."/>
        </authorList>
    </citation>
    <scope>NUCLEOTIDE SEQUENCE [LARGE SCALE GENOMIC DNA]</scope>
    <source>
        <strain evidence="3 4">CECT 7682</strain>
    </source>
</reference>
<dbReference type="Gene3D" id="3.40.50.1820">
    <property type="entry name" value="alpha/beta hydrolase"/>
    <property type="match status" value="1"/>
</dbReference>
<accession>A0ABV5JAE5</accession>
<dbReference type="GO" id="GO:0016787">
    <property type="term" value="F:hydrolase activity"/>
    <property type="evidence" value="ECO:0007669"/>
    <property type="project" value="UniProtKB-KW"/>
</dbReference>
<organism evidence="3 4">
    <name type="scientific">Echinicola jeungdonensis</name>
    <dbReference type="NCBI Taxonomy" id="709343"/>
    <lineage>
        <taxon>Bacteria</taxon>
        <taxon>Pseudomonadati</taxon>
        <taxon>Bacteroidota</taxon>
        <taxon>Cytophagia</taxon>
        <taxon>Cytophagales</taxon>
        <taxon>Cyclobacteriaceae</taxon>
        <taxon>Echinicola</taxon>
    </lineage>
</organism>
<dbReference type="EMBL" id="JBHMEW010000068">
    <property type="protein sequence ID" value="MFB9213457.1"/>
    <property type="molecule type" value="Genomic_DNA"/>
</dbReference>
<dbReference type="PANTHER" id="PTHR12277">
    <property type="entry name" value="ALPHA/BETA HYDROLASE DOMAIN-CONTAINING PROTEIN"/>
    <property type="match status" value="1"/>
</dbReference>
<dbReference type="Proteomes" id="UP001589654">
    <property type="component" value="Unassembled WGS sequence"/>
</dbReference>
<dbReference type="RefSeq" id="WP_379945468.1">
    <property type="nucleotide sequence ID" value="NZ_JBHMEW010000068.1"/>
</dbReference>
<name>A0ABV5JAE5_9BACT</name>
<keyword evidence="3" id="KW-0378">Hydrolase</keyword>